<organism evidence="2 3">
    <name type="scientific">Methylobacillus rhizosphaerae</name>
    <dbReference type="NCBI Taxonomy" id="551994"/>
    <lineage>
        <taxon>Bacteria</taxon>
        <taxon>Pseudomonadati</taxon>
        <taxon>Pseudomonadota</taxon>
        <taxon>Betaproteobacteria</taxon>
        <taxon>Nitrosomonadales</taxon>
        <taxon>Methylophilaceae</taxon>
        <taxon>Methylobacillus</taxon>
    </lineage>
</organism>
<keyword evidence="3" id="KW-1185">Reference proteome</keyword>
<keyword evidence="1" id="KW-0732">Signal</keyword>
<protein>
    <submittedName>
        <fullName evidence="2">Uncharacterized protein</fullName>
    </submittedName>
</protein>
<evidence type="ECO:0000313" key="3">
    <source>
        <dbReference type="Proteomes" id="UP000198305"/>
    </source>
</evidence>
<gene>
    <name evidence="2" type="ORF">SAMN05192560_1659</name>
</gene>
<dbReference type="Proteomes" id="UP000198305">
    <property type="component" value="Unassembled WGS sequence"/>
</dbReference>
<dbReference type="AlphaFoldDB" id="A0A239A2R2"/>
<accession>A0A239A2R2</accession>
<reference evidence="3" key="1">
    <citation type="submission" date="2017-06" db="EMBL/GenBank/DDBJ databases">
        <authorList>
            <person name="Varghese N."/>
            <person name="Submissions S."/>
        </authorList>
    </citation>
    <scope>NUCLEOTIDE SEQUENCE [LARGE SCALE GENOMIC DNA]</scope>
    <source>
        <strain evidence="3">Ca-68</strain>
    </source>
</reference>
<feature type="chain" id="PRO_5013235143" evidence="1">
    <location>
        <begin position="25"/>
        <end position="101"/>
    </location>
</feature>
<evidence type="ECO:0000256" key="1">
    <source>
        <dbReference type="SAM" id="SignalP"/>
    </source>
</evidence>
<evidence type="ECO:0000313" key="2">
    <source>
        <dbReference type="EMBL" id="SNR89925.1"/>
    </source>
</evidence>
<dbReference type="OrthoDB" id="8539161at2"/>
<sequence>MKQTILILAFTTLSAPFLMAQAQAANLSPLNIQADTRVSETVVVASSRNAAVANNNRPHPKYSFNINRINTSAEQADRNRGKHFIYTTHPKTGFRIKRYVG</sequence>
<proteinExistence type="predicted"/>
<feature type="signal peptide" evidence="1">
    <location>
        <begin position="1"/>
        <end position="24"/>
    </location>
</feature>
<name>A0A239A2R2_9PROT</name>
<dbReference type="EMBL" id="FZOA01000006">
    <property type="protein sequence ID" value="SNR89925.1"/>
    <property type="molecule type" value="Genomic_DNA"/>
</dbReference>
<dbReference type="RefSeq" id="WP_089375747.1">
    <property type="nucleotide sequence ID" value="NZ_FZOA01000006.1"/>
</dbReference>